<keyword evidence="4" id="KW-0472">Membrane</keyword>
<evidence type="ECO:0000256" key="3">
    <source>
        <dbReference type="ARBA" id="ARBA00023315"/>
    </source>
</evidence>
<accession>S3BED8</accession>
<sequence>MTFANNLRGWIFYFFLAISIIVLTVLLLCSWPFMSYERRYEAVCRPWAKCVLKLLDVICGVRWRAKGMENMPDIPCVVLVKHQSAWDPFWLGAFLKHPPCFIYKKSLHWIPCLGWALASMNMMAIDRSKGRQAFEQFMRRGPEFEKRGWWVTLFPEGTRVPMGEHVRWKTGGARFACSAGLPILPIAHNAAICWPKNSVGKCPGVIDVEIGPLIETKGRDPHTVTAEVEAWIEGRVNAMPQHAGH</sequence>
<evidence type="ECO:0000256" key="2">
    <source>
        <dbReference type="ARBA" id="ARBA00022679"/>
    </source>
</evidence>
<dbReference type="EMBL" id="ATCF01000034">
    <property type="protein sequence ID" value="EPD97665.1"/>
    <property type="molecule type" value="Genomic_DNA"/>
</dbReference>
<evidence type="ECO:0000256" key="4">
    <source>
        <dbReference type="SAM" id="Phobius"/>
    </source>
</evidence>
<keyword evidence="4" id="KW-0812">Transmembrane</keyword>
<dbReference type="eggNOG" id="COG0204">
    <property type="taxonomic scope" value="Bacteria"/>
</dbReference>
<feature type="domain" description="Phospholipid/glycerol acyltransferase" evidence="5">
    <location>
        <begin position="76"/>
        <end position="191"/>
    </location>
</feature>
<dbReference type="GO" id="GO:0006654">
    <property type="term" value="P:phosphatidic acid biosynthetic process"/>
    <property type="evidence" value="ECO:0007669"/>
    <property type="project" value="TreeGrafter"/>
</dbReference>
<dbReference type="PANTHER" id="PTHR10434">
    <property type="entry name" value="1-ACYL-SN-GLYCEROL-3-PHOSPHATE ACYLTRANSFERASE"/>
    <property type="match status" value="1"/>
</dbReference>
<keyword evidence="3 6" id="KW-0012">Acyltransferase</keyword>
<dbReference type="AlphaFoldDB" id="S3BED8"/>
<evidence type="ECO:0000313" key="6">
    <source>
        <dbReference type="EMBL" id="EPD97665.1"/>
    </source>
</evidence>
<keyword evidence="2 6" id="KW-0808">Transferase</keyword>
<dbReference type="CDD" id="cd07989">
    <property type="entry name" value="LPLAT_AGPAT-like"/>
    <property type="match status" value="1"/>
</dbReference>
<dbReference type="InterPro" id="IPR002123">
    <property type="entry name" value="Plipid/glycerol_acylTrfase"/>
</dbReference>
<keyword evidence="7" id="KW-1185">Reference proteome</keyword>
<dbReference type="HOGENOM" id="CLU_027938_5_0_4"/>
<comment type="caution">
    <text evidence="6">The sequence shown here is derived from an EMBL/GenBank/DDBJ whole genome shotgun (WGS) entry which is preliminary data.</text>
</comment>
<comment type="pathway">
    <text evidence="1">Lipid metabolism.</text>
</comment>
<organism evidence="6 7">
    <name type="scientific">Sutterella wadsworthensis HGA0223</name>
    <dbReference type="NCBI Taxonomy" id="1203554"/>
    <lineage>
        <taxon>Bacteria</taxon>
        <taxon>Pseudomonadati</taxon>
        <taxon>Pseudomonadota</taxon>
        <taxon>Betaproteobacteria</taxon>
        <taxon>Burkholderiales</taxon>
        <taxon>Sutterellaceae</taxon>
        <taxon>Sutterella</taxon>
    </lineage>
</organism>
<protein>
    <submittedName>
        <fullName evidence="6">1-acylglycerol-3-phosphate O-acyltransferase</fullName>
    </submittedName>
</protein>
<proteinExistence type="predicted"/>
<name>S3BED8_9BURK</name>
<dbReference type="PATRIC" id="fig|1203554.3.peg.2224"/>
<dbReference type="STRING" id="1203554.HMPREF1476_02141"/>
<dbReference type="PANTHER" id="PTHR10434:SF40">
    <property type="entry name" value="1-ACYL-SN-GLYCEROL-3-PHOSPHATE ACYLTRANSFERASE"/>
    <property type="match status" value="1"/>
</dbReference>
<feature type="transmembrane region" description="Helical" evidence="4">
    <location>
        <begin position="12"/>
        <end position="34"/>
    </location>
</feature>
<gene>
    <name evidence="6" type="ORF">HMPREF1476_02141</name>
</gene>
<keyword evidence="4" id="KW-1133">Transmembrane helix</keyword>
<evidence type="ECO:0000256" key="1">
    <source>
        <dbReference type="ARBA" id="ARBA00005189"/>
    </source>
</evidence>
<evidence type="ECO:0000259" key="5">
    <source>
        <dbReference type="SMART" id="SM00563"/>
    </source>
</evidence>
<reference evidence="6 7" key="1">
    <citation type="submission" date="2013-04" db="EMBL/GenBank/DDBJ databases">
        <title>The Genome Sequence of Sutterella wadsworthensis HGA0223.</title>
        <authorList>
            <consortium name="The Broad Institute Genomics Platform"/>
            <person name="Earl A."/>
            <person name="Ward D."/>
            <person name="Feldgarden M."/>
            <person name="Gevers D."/>
            <person name="Schmidt T.M."/>
            <person name="Dover J."/>
            <person name="Dai D."/>
            <person name="Walker B."/>
            <person name="Young S."/>
            <person name="Zeng Q."/>
            <person name="Gargeya S."/>
            <person name="Fitzgerald M."/>
            <person name="Haas B."/>
            <person name="Abouelleil A."/>
            <person name="Allen A.W."/>
            <person name="Alvarado L."/>
            <person name="Arachchi H.M."/>
            <person name="Berlin A.M."/>
            <person name="Chapman S.B."/>
            <person name="Gainer-Dewar J."/>
            <person name="Goldberg J."/>
            <person name="Griggs A."/>
            <person name="Gujja S."/>
            <person name="Hansen M."/>
            <person name="Howarth C."/>
            <person name="Imamovic A."/>
            <person name="Ireland A."/>
            <person name="Larimer J."/>
            <person name="McCowan C."/>
            <person name="Murphy C."/>
            <person name="Pearson M."/>
            <person name="Poon T.W."/>
            <person name="Priest M."/>
            <person name="Roberts A."/>
            <person name="Saif S."/>
            <person name="Shea T."/>
            <person name="Sisk P."/>
            <person name="Sykes S."/>
            <person name="Wortman J."/>
            <person name="Nusbaum C."/>
            <person name="Birren B."/>
        </authorList>
    </citation>
    <scope>NUCLEOTIDE SEQUENCE [LARGE SCALE GENOMIC DNA]</scope>
    <source>
        <strain evidence="6 7">HGA0223</strain>
    </source>
</reference>
<dbReference type="Pfam" id="PF01553">
    <property type="entry name" value="Acyltransferase"/>
    <property type="match status" value="1"/>
</dbReference>
<evidence type="ECO:0000313" key="7">
    <source>
        <dbReference type="Proteomes" id="UP000014400"/>
    </source>
</evidence>
<dbReference type="Proteomes" id="UP000014400">
    <property type="component" value="Unassembled WGS sequence"/>
</dbReference>
<dbReference type="GO" id="GO:0003841">
    <property type="term" value="F:1-acylglycerol-3-phosphate O-acyltransferase activity"/>
    <property type="evidence" value="ECO:0007669"/>
    <property type="project" value="TreeGrafter"/>
</dbReference>
<dbReference type="SUPFAM" id="SSF69593">
    <property type="entry name" value="Glycerol-3-phosphate (1)-acyltransferase"/>
    <property type="match status" value="1"/>
</dbReference>
<dbReference type="SMART" id="SM00563">
    <property type="entry name" value="PlsC"/>
    <property type="match status" value="1"/>
</dbReference>